<dbReference type="Proteomes" id="UP001054945">
    <property type="component" value="Unassembled WGS sequence"/>
</dbReference>
<dbReference type="AlphaFoldDB" id="A0AAV4Q2U6"/>
<reference evidence="1 2" key="1">
    <citation type="submission" date="2021-06" db="EMBL/GenBank/DDBJ databases">
        <title>Caerostris extrusa draft genome.</title>
        <authorList>
            <person name="Kono N."/>
            <person name="Arakawa K."/>
        </authorList>
    </citation>
    <scope>NUCLEOTIDE SEQUENCE [LARGE SCALE GENOMIC DNA]</scope>
</reference>
<evidence type="ECO:0000313" key="2">
    <source>
        <dbReference type="Proteomes" id="UP001054945"/>
    </source>
</evidence>
<accession>A0AAV4Q2U6</accession>
<name>A0AAV4Q2U6_CAEEX</name>
<organism evidence="1 2">
    <name type="scientific">Caerostris extrusa</name>
    <name type="common">Bark spider</name>
    <name type="synonym">Caerostris bankana</name>
    <dbReference type="NCBI Taxonomy" id="172846"/>
    <lineage>
        <taxon>Eukaryota</taxon>
        <taxon>Metazoa</taxon>
        <taxon>Ecdysozoa</taxon>
        <taxon>Arthropoda</taxon>
        <taxon>Chelicerata</taxon>
        <taxon>Arachnida</taxon>
        <taxon>Araneae</taxon>
        <taxon>Araneomorphae</taxon>
        <taxon>Entelegynae</taxon>
        <taxon>Araneoidea</taxon>
        <taxon>Araneidae</taxon>
        <taxon>Caerostris</taxon>
    </lineage>
</organism>
<protein>
    <submittedName>
        <fullName evidence="1">Uncharacterized protein</fullName>
    </submittedName>
</protein>
<sequence length="96" mass="10991">MFDLKTAGVRNMASTTNRFGNAFVAANQKLFREHGTVYISPRKSVFREKIAYKSVAEKQLSSSRLSSLIRIIIPSYNITLLSINRQSEMNLKKYFP</sequence>
<dbReference type="EMBL" id="BPLR01005451">
    <property type="protein sequence ID" value="GIY02522.1"/>
    <property type="molecule type" value="Genomic_DNA"/>
</dbReference>
<comment type="caution">
    <text evidence="1">The sequence shown here is derived from an EMBL/GenBank/DDBJ whole genome shotgun (WGS) entry which is preliminary data.</text>
</comment>
<gene>
    <name evidence="1" type="ORF">CEXT_495561</name>
</gene>
<evidence type="ECO:0000313" key="1">
    <source>
        <dbReference type="EMBL" id="GIY02522.1"/>
    </source>
</evidence>
<keyword evidence="2" id="KW-1185">Reference proteome</keyword>
<proteinExistence type="predicted"/>